<dbReference type="InterPro" id="IPR000160">
    <property type="entry name" value="GGDEF_dom"/>
</dbReference>
<dbReference type="SUPFAM" id="SSF55073">
    <property type="entry name" value="Nucleotide cyclase"/>
    <property type="match status" value="1"/>
</dbReference>
<feature type="transmembrane region" description="Helical" evidence="4">
    <location>
        <begin position="125"/>
        <end position="143"/>
    </location>
</feature>
<organism evidence="6 7">
    <name type="scientific">Franzmannia pantelleriensis</name>
    <dbReference type="NCBI Taxonomy" id="48727"/>
    <lineage>
        <taxon>Bacteria</taxon>
        <taxon>Pseudomonadati</taxon>
        <taxon>Pseudomonadota</taxon>
        <taxon>Gammaproteobacteria</taxon>
        <taxon>Oceanospirillales</taxon>
        <taxon>Halomonadaceae</taxon>
        <taxon>Franzmannia</taxon>
    </lineage>
</organism>
<feature type="transmembrane region" description="Helical" evidence="4">
    <location>
        <begin position="44"/>
        <end position="63"/>
    </location>
</feature>
<keyword evidence="4" id="KW-1133">Transmembrane helix</keyword>
<sequence>MSVSLTTIPSVAKFTAWAEFDDPKLESRYRRTTLGHDACQMQHAALLAAALFLLFGFADHALMGTERPFIWLMAMRITVAASCILLAIAVHRQPRLAHRRLPINLICLIAISGLLLTIPLRPGGFSTHLTSVLVVSMALYLLVPNRLPWVLVWNAYLIAGFTAAVLLWTPAPISVLTTNLLLLGVVNLIGGITQLRLNRLQRQQYLSLQEERDTNRRLQAEIDERRQLECQLRHSASTDHLTGLHNRRHFFELAERELRRARRNATPLALFMIDIDHFKQLNDSHGHRIGDQALIAVAASCQAALRDTDIIGRYGGEEFIVALPDAPLNIATVIAERLRQQVSELLLNAATMPIRLSVTVGISLLYADETTLDDALQRADLALYTGKARGRNQVVVAPPTSLTAVEA</sequence>
<evidence type="ECO:0000259" key="5">
    <source>
        <dbReference type="PROSITE" id="PS50887"/>
    </source>
</evidence>
<comment type="cofactor">
    <cofactor evidence="1">
        <name>Mg(2+)</name>
        <dbReference type="ChEBI" id="CHEBI:18420"/>
    </cofactor>
</comment>
<dbReference type="GO" id="GO:0043709">
    <property type="term" value="P:cell adhesion involved in single-species biofilm formation"/>
    <property type="evidence" value="ECO:0007669"/>
    <property type="project" value="TreeGrafter"/>
</dbReference>
<dbReference type="InterPro" id="IPR029787">
    <property type="entry name" value="Nucleotide_cyclase"/>
</dbReference>
<dbReference type="AlphaFoldDB" id="A0A1G9UHU8"/>
<evidence type="ECO:0000313" key="7">
    <source>
        <dbReference type="Proteomes" id="UP000199107"/>
    </source>
</evidence>
<evidence type="ECO:0000256" key="1">
    <source>
        <dbReference type="ARBA" id="ARBA00001946"/>
    </source>
</evidence>
<dbReference type="InterPro" id="IPR050469">
    <property type="entry name" value="Diguanylate_Cyclase"/>
</dbReference>
<dbReference type="InterPro" id="IPR043128">
    <property type="entry name" value="Rev_trsase/Diguanyl_cyclase"/>
</dbReference>
<keyword evidence="7" id="KW-1185">Reference proteome</keyword>
<comment type="catalytic activity">
    <reaction evidence="3">
        <text>2 GTP = 3',3'-c-di-GMP + 2 diphosphate</text>
        <dbReference type="Rhea" id="RHEA:24898"/>
        <dbReference type="ChEBI" id="CHEBI:33019"/>
        <dbReference type="ChEBI" id="CHEBI:37565"/>
        <dbReference type="ChEBI" id="CHEBI:58805"/>
        <dbReference type="EC" id="2.7.7.65"/>
    </reaction>
</comment>
<gene>
    <name evidence="6" type="ORF">SAMN05192555_11564</name>
</gene>
<protein>
    <recommendedName>
        <fullName evidence="2">diguanylate cyclase</fullName>
        <ecNumber evidence="2">2.7.7.65</ecNumber>
    </recommendedName>
</protein>
<dbReference type="GO" id="GO:1902201">
    <property type="term" value="P:negative regulation of bacterial-type flagellum-dependent cell motility"/>
    <property type="evidence" value="ECO:0007669"/>
    <property type="project" value="TreeGrafter"/>
</dbReference>
<dbReference type="EMBL" id="FNGH01000015">
    <property type="protein sequence ID" value="SDM59364.1"/>
    <property type="molecule type" value="Genomic_DNA"/>
</dbReference>
<feature type="transmembrane region" description="Helical" evidence="4">
    <location>
        <begin position="69"/>
        <end position="89"/>
    </location>
</feature>
<evidence type="ECO:0000313" key="6">
    <source>
        <dbReference type="EMBL" id="SDM59364.1"/>
    </source>
</evidence>
<accession>A0A1G9UHU8</accession>
<dbReference type="STRING" id="48727.SAMN05192555_11564"/>
<dbReference type="SMART" id="SM00267">
    <property type="entry name" value="GGDEF"/>
    <property type="match status" value="1"/>
</dbReference>
<name>A0A1G9UHU8_9GAMM</name>
<evidence type="ECO:0000256" key="2">
    <source>
        <dbReference type="ARBA" id="ARBA00012528"/>
    </source>
</evidence>
<dbReference type="CDD" id="cd01949">
    <property type="entry name" value="GGDEF"/>
    <property type="match status" value="1"/>
</dbReference>
<dbReference type="GO" id="GO:0005886">
    <property type="term" value="C:plasma membrane"/>
    <property type="evidence" value="ECO:0007669"/>
    <property type="project" value="TreeGrafter"/>
</dbReference>
<dbReference type="EC" id="2.7.7.65" evidence="2"/>
<proteinExistence type="predicted"/>
<keyword evidence="4" id="KW-0472">Membrane</keyword>
<evidence type="ECO:0000256" key="3">
    <source>
        <dbReference type="ARBA" id="ARBA00034247"/>
    </source>
</evidence>
<dbReference type="PANTHER" id="PTHR45138:SF9">
    <property type="entry name" value="DIGUANYLATE CYCLASE DGCM-RELATED"/>
    <property type="match status" value="1"/>
</dbReference>
<dbReference type="Proteomes" id="UP000199107">
    <property type="component" value="Unassembled WGS sequence"/>
</dbReference>
<feature type="transmembrane region" description="Helical" evidence="4">
    <location>
        <begin position="101"/>
        <end position="119"/>
    </location>
</feature>
<reference evidence="7" key="1">
    <citation type="submission" date="2016-10" db="EMBL/GenBank/DDBJ databases">
        <authorList>
            <person name="Varghese N."/>
            <person name="Submissions S."/>
        </authorList>
    </citation>
    <scope>NUCLEOTIDE SEQUENCE [LARGE SCALE GENOMIC DNA]</scope>
    <source>
        <strain evidence="7">AAP</strain>
    </source>
</reference>
<dbReference type="GO" id="GO:0052621">
    <property type="term" value="F:diguanylate cyclase activity"/>
    <property type="evidence" value="ECO:0007669"/>
    <property type="project" value="UniProtKB-EC"/>
</dbReference>
<feature type="domain" description="GGDEF" evidence="5">
    <location>
        <begin position="266"/>
        <end position="399"/>
    </location>
</feature>
<dbReference type="Gene3D" id="3.30.70.270">
    <property type="match status" value="1"/>
</dbReference>
<dbReference type="Pfam" id="PF00990">
    <property type="entry name" value="GGDEF"/>
    <property type="match status" value="1"/>
</dbReference>
<dbReference type="PROSITE" id="PS50887">
    <property type="entry name" value="GGDEF"/>
    <property type="match status" value="1"/>
</dbReference>
<feature type="transmembrane region" description="Helical" evidence="4">
    <location>
        <begin position="180"/>
        <end position="197"/>
    </location>
</feature>
<feature type="transmembrane region" description="Helical" evidence="4">
    <location>
        <begin position="150"/>
        <end position="168"/>
    </location>
</feature>
<dbReference type="NCBIfam" id="TIGR00254">
    <property type="entry name" value="GGDEF"/>
    <property type="match status" value="1"/>
</dbReference>
<evidence type="ECO:0000256" key="4">
    <source>
        <dbReference type="SAM" id="Phobius"/>
    </source>
</evidence>
<dbReference type="PANTHER" id="PTHR45138">
    <property type="entry name" value="REGULATORY COMPONENTS OF SENSORY TRANSDUCTION SYSTEM"/>
    <property type="match status" value="1"/>
</dbReference>
<dbReference type="FunFam" id="3.30.70.270:FF:000001">
    <property type="entry name" value="Diguanylate cyclase domain protein"/>
    <property type="match status" value="1"/>
</dbReference>
<keyword evidence="4" id="KW-0812">Transmembrane</keyword>